<dbReference type="Proteomes" id="UP000249123">
    <property type="component" value="Unassembled WGS sequence"/>
</dbReference>
<comment type="caution">
    <text evidence="1">The sequence shown here is derived from an EMBL/GenBank/DDBJ whole genome shotgun (WGS) entry which is preliminary data.</text>
</comment>
<organism evidence="1 2">
    <name type="scientific">Hyphomonas pacifica</name>
    <dbReference type="NCBI Taxonomy" id="1280941"/>
    <lineage>
        <taxon>Bacteria</taxon>
        <taxon>Pseudomonadati</taxon>
        <taxon>Pseudomonadota</taxon>
        <taxon>Alphaproteobacteria</taxon>
        <taxon>Hyphomonadales</taxon>
        <taxon>Hyphomonadaceae</taxon>
        <taxon>Hyphomonas</taxon>
    </lineage>
</organism>
<gene>
    <name evidence="1" type="ORF">HY3_04500</name>
</gene>
<protein>
    <submittedName>
        <fullName evidence="1">Uncharacterized protein</fullName>
    </submittedName>
</protein>
<sequence>MAQDAPLYSKLYKSGSRCVKGMLVLLAKAPGKLERRGVRPSQPPLRETRFILEFANEYRMPPKIGSAFYLPRALKEIISQVLREMRNVISRKPQIWRMKRP</sequence>
<name>A0A062TUB9_9PROT</name>
<keyword evidence="2" id="KW-1185">Reference proteome</keyword>
<proteinExistence type="predicted"/>
<reference evidence="1 2" key="1">
    <citation type="submission" date="2013-04" db="EMBL/GenBank/DDBJ databases">
        <title>Hyphomonas sp. T24B3 Genome Sequencing.</title>
        <authorList>
            <person name="Lai Q."/>
            <person name="Shao Z."/>
        </authorList>
    </citation>
    <scope>NUCLEOTIDE SEQUENCE [LARGE SCALE GENOMIC DNA]</scope>
    <source>
        <strain evidence="1 2">T24B3</strain>
    </source>
</reference>
<evidence type="ECO:0000313" key="1">
    <source>
        <dbReference type="EMBL" id="RAN31355.1"/>
    </source>
</evidence>
<dbReference type="EMBL" id="AWFB01000056">
    <property type="protein sequence ID" value="RAN31355.1"/>
    <property type="molecule type" value="Genomic_DNA"/>
</dbReference>
<accession>A0A062TUB9</accession>
<evidence type="ECO:0000313" key="2">
    <source>
        <dbReference type="Proteomes" id="UP000249123"/>
    </source>
</evidence>
<dbReference type="AlphaFoldDB" id="A0A062TUB9"/>